<reference evidence="1 2" key="1">
    <citation type="journal article" date="2023" name="IScience">
        <title>Expanded male sex-determining region conserved during the evolution of homothallism in the green alga Volvox.</title>
        <authorList>
            <person name="Yamamoto K."/>
            <person name="Matsuzaki R."/>
            <person name="Mahakham W."/>
            <person name="Heman W."/>
            <person name="Sekimoto H."/>
            <person name="Kawachi M."/>
            <person name="Minakuchi Y."/>
            <person name="Toyoda A."/>
            <person name="Nozaki H."/>
        </authorList>
    </citation>
    <scope>NUCLEOTIDE SEQUENCE [LARGE SCALE GENOMIC DNA]</scope>
    <source>
        <strain evidence="1 2">NIES-4468</strain>
    </source>
</reference>
<feature type="non-terminal residue" evidence="1">
    <location>
        <position position="1"/>
    </location>
</feature>
<dbReference type="EMBL" id="BSDZ01000013">
    <property type="protein sequence ID" value="GLI62438.1"/>
    <property type="molecule type" value="Genomic_DNA"/>
</dbReference>
<keyword evidence="2" id="KW-1185">Reference proteome</keyword>
<name>A0ABQ5RYW0_9CHLO</name>
<dbReference type="Proteomes" id="UP001165090">
    <property type="component" value="Unassembled WGS sequence"/>
</dbReference>
<organism evidence="1 2">
    <name type="scientific">Volvox africanus</name>
    <dbReference type="NCBI Taxonomy" id="51714"/>
    <lineage>
        <taxon>Eukaryota</taxon>
        <taxon>Viridiplantae</taxon>
        <taxon>Chlorophyta</taxon>
        <taxon>core chlorophytes</taxon>
        <taxon>Chlorophyceae</taxon>
        <taxon>CS clade</taxon>
        <taxon>Chlamydomonadales</taxon>
        <taxon>Volvocaceae</taxon>
        <taxon>Volvox</taxon>
    </lineage>
</organism>
<accession>A0ABQ5RYW0</accession>
<dbReference type="PANTHER" id="PTHR47721">
    <property type="entry name" value="OS01G0235100 PROTEIN"/>
    <property type="match status" value="1"/>
</dbReference>
<sequence length="150" mass="15885">LTKRDRIKMLSCTTMLPTRQCKPSTVFAGGVASKRAVMRLVRTQASDSAEAGPTTAADICSTCGVDRSKMPGGCDGQGRVIGGMGALPGFGWWPIKAYKPCPALYEAGLEYTRKGQMTNDVLFGGVSLGPQGAQSLEEIKKTADKGIRIK</sequence>
<proteinExistence type="predicted"/>
<comment type="caution">
    <text evidence="1">The sequence shown here is derived from an EMBL/GenBank/DDBJ whole genome shotgun (WGS) entry which is preliminary data.</text>
</comment>
<dbReference type="PANTHER" id="PTHR47721:SF2">
    <property type="entry name" value="OS01G0235100 PROTEIN"/>
    <property type="match status" value="1"/>
</dbReference>
<evidence type="ECO:0000313" key="1">
    <source>
        <dbReference type="EMBL" id="GLI62438.1"/>
    </source>
</evidence>
<gene>
    <name evidence="1" type="ORF">VaNZ11_005059</name>
</gene>
<protein>
    <submittedName>
        <fullName evidence="1">Uncharacterized protein</fullName>
    </submittedName>
</protein>
<evidence type="ECO:0000313" key="2">
    <source>
        <dbReference type="Proteomes" id="UP001165090"/>
    </source>
</evidence>